<keyword evidence="4 15" id="KW-0410">Iron transport</keyword>
<comment type="caution">
    <text evidence="17">The sequence shown here is derived from an EMBL/GenBank/DDBJ whole genome shotgun (WGS) entry which is preliminary data.</text>
</comment>
<dbReference type="InterPro" id="IPR050860">
    <property type="entry name" value="FeoB_GTPase"/>
</dbReference>
<feature type="binding site" evidence="13">
    <location>
        <begin position="33"/>
        <end position="37"/>
    </location>
    <ligand>
        <name>GTP</name>
        <dbReference type="ChEBI" id="CHEBI:37565"/>
        <label>1</label>
    </ligand>
</feature>
<dbReference type="InterPro" id="IPR027417">
    <property type="entry name" value="P-loop_NTPase"/>
</dbReference>
<evidence type="ECO:0000256" key="2">
    <source>
        <dbReference type="ARBA" id="ARBA00022448"/>
    </source>
</evidence>
<comment type="function">
    <text evidence="15">Probable transporter of a GTP-driven Fe(2+) uptake system.</text>
</comment>
<organism evidence="17 18">
    <name type="scientific">Parasulfuritortus cantonensis</name>
    <dbReference type="NCBI Taxonomy" id="2528202"/>
    <lineage>
        <taxon>Bacteria</taxon>
        <taxon>Pseudomonadati</taxon>
        <taxon>Pseudomonadota</taxon>
        <taxon>Betaproteobacteria</taxon>
        <taxon>Nitrosomonadales</taxon>
        <taxon>Thiobacillaceae</taxon>
        <taxon>Parasulfuritortus</taxon>
    </lineage>
</organism>
<dbReference type="InterPro" id="IPR011640">
    <property type="entry name" value="Fe2_transport_prot_B_C"/>
</dbReference>
<keyword evidence="6 13" id="KW-0547">Nucleotide-binding</keyword>
<dbReference type="EMBL" id="SJZB01000005">
    <property type="protein sequence ID" value="TCJ19771.1"/>
    <property type="molecule type" value="Genomic_DNA"/>
</dbReference>
<feature type="transmembrane region" description="Helical" evidence="15">
    <location>
        <begin position="441"/>
        <end position="460"/>
    </location>
</feature>
<feature type="binding site" evidence="13">
    <location>
        <begin position="114"/>
        <end position="117"/>
    </location>
    <ligand>
        <name>GTP</name>
        <dbReference type="ChEBI" id="CHEBI:37565"/>
        <label>1</label>
    </ligand>
</feature>
<dbReference type="SUPFAM" id="SSF52540">
    <property type="entry name" value="P-loop containing nucleoside triphosphate hydrolases"/>
    <property type="match status" value="1"/>
</dbReference>
<evidence type="ECO:0000256" key="4">
    <source>
        <dbReference type="ARBA" id="ARBA00022496"/>
    </source>
</evidence>
<dbReference type="Pfam" id="PF07670">
    <property type="entry name" value="Gate"/>
    <property type="match status" value="2"/>
</dbReference>
<feature type="transmembrane region" description="Helical" evidence="15">
    <location>
        <begin position="566"/>
        <end position="586"/>
    </location>
</feature>
<keyword evidence="3" id="KW-1003">Cell membrane</keyword>
<keyword evidence="5 15" id="KW-0812">Transmembrane</keyword>
<feature type="domain" description="FeoB-type G" evidence="16">
    <location>
        <begin position="1"/>
        <end position="163"/>
    </location>
</feature>
<feature type="binding site" evidence="14">
    <location>
        <position position="19"/>
    </location>
    <ligand>
        <name>Mg(2+)</name>
        <dbReference type="ChEBI" id="CHEBI:18420"/>
        <label>2</label>
    </ligand>
</feature>
<dbReference type="GO" id="GO:0005525">
    <property type="term" value="F:GTP binding"/>
    <property type="evidence" value="ECO:0007669"/>
    <property type="project" value="UniProtKB-KW"/>
</dbReference>
<dbReference type="CDD" id="cd01879">
    <property type="entry name" value="FeoB"/>
    <property type="match status" value="1"/>
</dbReference>
<evidence type="ECO:0000256" key="9">
    <source>
        <dbReference type="ARBA" id="ARBA00023065"/>
    </source>
</evidence>
<protein>
    <recommendedName>
        <fullName evidence="12 15">Ferrous iron transport protein B</fullName>
    </recommendedName>
</protein>
<feature type="binding site" evidence="13">
    <location>
        <begin position="54"/>
        <end position="57"/>
    </location>
    <ligand>
        <name>GTP</name>
        <dbReference type="ChEBI" id="CHEBI:37565"/>
        <label>1</label>
    </ligand>
</feature>
<evidence type="ECO:0000256" key="12">
    <source>
        <dbReference type="NCBIfam" id="TIGR00437"/>
    </source>
</evidence>
<evidence type="ECO:0000256" key="14">
    <source>
        <dbReference type="PIRSR" id="PIRSR603373-2"/>
    </source>
</evidence>
<dbReference type="Pfam" id="PF07664">
    <property type="entry name" value="FeoB_C"/>
    <property type="match status" value="1"/>
</dbReference>
<keyword evidence="18" id="KW-1185">Reference proteome</keyword>
<dbReference type="RefSeq" id="WP_131444475.1">
    <property type="nucleotide sequence ID" value="NZ_SJZB01000005.1"/>
</dbReference>
<evidence type="ECO:0000313" key="17">
    <source>
        <dbReference type="EMBL" id="TCJ19771.1"/>
    </source>
</evidence>
<evidence type="ECO:0000256" key="11">
    <source>
        <dbReference type="ARBA" id="ARBA00023136"/>
    </source>
</evidence>
<gene>
    <name evidence="17" type="primary">feoB</name>
    <name evidence="17" type="ORF">EZJ19_01170</name>
</gene>
<evidence type="ECO:0000256" key="3">
    <source>
        <dbReference type="ARBA" id="ARBA00022475"/>
    </source>
</evidence>
<evidence type="ECO:0000313" key="18">
    <source>
        <dbReference type="Proteomes" id="UP000295443"/>
    </source>
</evidence>
<evidence type="ECO:0000256" key="7">
    <source>
        <dbReference type="ARBA" id="ARBA00022989"/>
    </source>
</evidence>
<feature type="binding site" evidence="14">
    <location>
        <position position="23"/>
    </location>
    <ligand>
        <name>Mg(2+)</name>
        <dbReference type="ChEBI" id="CHEBI:18420"/>
        <label>2</label>
    </ligand>
</feature>
<feature type="transmembrane region" description="Helical" evidence="15">
    <location>
        <begin position="215"/>
        <end position="236"/>
    </location>
</feature>
<evidence type="ECO:0000256" key="5">
    <source>
        <dbReference type="ARBA" id="ARBA00022692"/>
    </source>
</evidence>
<evidence type="ECO:0000256" key="8">
    <source>
        <dbReference type="ARBA" id="ARBA00023004"/>
    </source>
</evidence>
<accession>A0A4R1BQB3</accession>
<comment type="subcellular location">
    <subcellularLocation>
        <location evidence="15">Cell inner membrane</location>
        <topology evidence="15">Multi-pass membrane protein</topology>
    </subcellularLocation>
    <subcellularLocation>
        <location evidence="1">Cell membrane</location>
        <topology evidence="1">Multi-pass membrane protein</topology>
    </subcellularLocation>
</comment>
<dbReference type="GO" id="GO:0015093">
    <property type="term" value="F:ferrous iron transmembrane transporter activity"/>
    <property type="evidence" value="ECO:0007669"/>
    <property type="project" value="UniProtKB-UniRule"/>
</dbReference>
<dbReference type="Gene3D" id="3.40.50.300">
    <property type="entry name" value="P-loop containing nucleotide triphosphate hydrolases"/>
    <property type="match status" value="1"/>
</dbReference>
<dbReference type="PANTHER" id="PTHR43185">
    <property type="entry name" value="FERROUS IRON TRANSPORT PROTEIN B"/>
    <property type="match status" value="1"/>
</dbReference>
<evidence type="ECO:0000256" key="10">
    <source>
        <dbReference type="ARBA" id="ARBA00023134"/>
    </source>
</evidence>
<dbReference type="Proteomes" id="UP000295443">
    <property type="component" value="Unassembled WGS sequence"/>
</dbReference>
<dbReference type="GO" id="GO:0046872">
    <property type="term" value="F:metal ion binding"/>
    <property type="evidence" value="ECO:0007669"/>
    <property type="project" value="UniProtKB-KW"/>
</dbReference>
<reference evidence="17 18" key="1">
    <citation type="submission" date="2019-03" db="EMBL/GenBank/DDBJ databases">
        <title>Genome sequence of Thiobacillaceae bacterium LSR1, a sulfur-oxidizing bacterium isolated from freshwater sediment.</title>
        <authorList>
            <person name="Li S."/>
        </authorList>
    </citation>
    <scope>NUCLEOTIDE SEQUENCE [LARGE SCALE GENOMIC DNA]</scope>
    <source>
        <strain evidence="17 18">LSR1</strain>
    </source>
</reference>
<feature type="transmembrane region" description="Helical" evidence="15">
    <location>
        <begin position="537"/>
        <end position="557"/>
    </location>
</feature>
<feature type="transmembrane region" description="Helical" evidence="15">
    <location>
        <begin position="385"/>
        <end position="405"/>
    </location>
</feature>
<dbReference type="AlphaFoldDB" id="A0A4R1BQB3"/>
<evidence type="ECO:0000256" key="1">
    <source>
        <dbReference type="ARBA" id="ARBA00004651"/>
    </source>
</evidence>
<evidence type="ECO:0000259" key="16">
    <source>
        <dbReference type="PROSITE" id="PS51711"/>
    </source>
</evidence>
<comment type="similarity">
    <text evidence="15">Belongs to the TRAFAC class TrmE-Era-EngA-EngB-Septin-like GTPase superfamily. FeoB GTPase (TC 9.A.8) family.</text>
</comment>
<keyword evidence="8 15" id="KW-0408">Iron</keyword>
<feature type="binding site" evidence="14">
    <location>
        <position position="22"/>
    </location>
    <ligand>
        <name>Mg(2+)</name>
        <dbReference type="ChEBI" id="CHEBI:18420"/>
        <label>1</label>
    </ligand>
</feature>
<evidence type="ECO:0000256" key="13">
    <source>
        <dbReference type="PIRSR" id="PIRSR603373-1"/>
    </source>
</evidence>
<dbReference type="InterPro" id="IPR003373">
    <property type="entry name" value="Fe2_transport_prot-B"/>
</dbReference>
<sequence>MKRVAVLGMPNTGKSTLFNRLTGAGAHVGNWPGVTVDLLSAKLLLGDAMVEVVDLPGFYNLHGFSEDEQVVRRFLETQPVNLLLVVLNSCQLDRQLALPLQLKELGVPMVILLNMTDEAGRLGIRIDAGKLEAALGGPVRALSAKFGQGLVEVKDVLTQQLREHPKLSQAKPAAFDQDVRIEQELDALVSASVASPIHLPPSATDKLDRVLLHPWLGLPIFFLMMFLLFQAIYGLGSPLQDAMSWLLDHIKTDAVEPFTAAWPAALRSLAVDGLFDGIGTVLTFLPIIAVFFMLMAIIEDSGYLARAAFLTDALMSRLGLDGRAFVMQLMGFGCNVPAIMGTRIMRSSGLRALTMLIIPFSLCSARLQVMVFVIAAVFSPRMAPVALFTLYLTSFVAAFLTAFLFRKRYHSHEPLLLELPPYRLPTWRFLGVESWRAVKQFLAGAGGFIVVGVLLVWFMTHFPFDAAPAGPDTLAGGLAELMRPIFAPLGIDALLSIALLFGFVAKEIVIGALAVIYGVGPDQLSGVLTARLDWVQAYSFLIFTLIYTPCLSTVAAIRSESKSWRLALLATAWPLTLAWAASFLFYQAARALT</sequence>
<dbReference type="InterPro" id="IPR030389">
    <property type="entry name" value="G_FEOB_dom"/>
</dbReference>
<keyword evidence="9" id="KW-0406">Ion transport</keyword>
<keyword evidence="11 15" id="KW-0472">Membrane</keyword>
<feature type="binding site" evidence="13">
    <location>
        <begin position="8"/>
        <end position="15"/>
    </location>
    <ligand>
        <name>GTP</name>
        <dbReference type="ChEBI" id="CHEBI:37565"/>
        <label>1</label>
    </ligand>
</feature>
<keyword evidence="7 15" id="KW-1133">Transmembrane helix</keyword>
<keyword evidence="14" id="KW-0460">Magnesium</keyword>
<dbReference type="GO" id="GO:0005886">
    <property type="term" value="C:plasma membrane"/>
    <property type="evidence" value="ECO:0007669"/>
    <property type="project" value="UniProtKB-SubCell"/>
</dbReference>
<dbReference type="PROSITE" id="PS51711">
    <property type="entry name" value="G_FEOB"/>
    <property type="match status" value="1"/>
</dbReference>
<keyword evidence="10 13" id="KW-0342">GTP-binding</keyword>
<feature type="transmembrane region" description="Helical" evidence="15">
    <location>
        <begin position="353"/>
        <end position="379"/>
    </location>
</feature>
<comment type="caution">
    <text evidence="15">Lacks conserved residue(s) required for the propagation of feature annotation.</text>
</comment>
<dbReference type="NCBIfam" id="TIGR00437">
    <property type="entry name" value="feoB"/>
    <property type="match status" value="1"/>
</dbReference>
<feature type="transmembrane region" description="Helical" evidence="15">
    <location>
        <begin position="277"/>
        <end position="298"/>
    </location>
</feature>
<dbReference type="Pfam" id="PF02421">
    <property type="entry name" value="FeoB_N"/>
    <property type="match status" value="1"/>
</dbReference>
<dbReference type="OrthoDB" id="9809127at2"/>
<keyword evidence="14" id="KW-0479">Metal-binding</keyword>
<dbReference type="InterPro" id="IPR011642">
    <property type="entry name" value="Gate_dom"/>
</dbReference>
<name>A0A4R1BQB3_9PROT</name>
<evidence type="ECO:0000256" key="15">
    <source>
        <dbReference type="RuleBase" id="RU362098"/>
    </source>
</evidence>
<proteinExistence type="inferred from homology"/>
<dbReference type="PANTHER" id="PTHR43185:SF1">
    <property type="entry name" value="FE(2+) TRANSPORTER FEOB"/>
    <property type="match status" value="1"/>
</dbReference>
<keyword evidence="2 15" id="KW-0813">Transport</keyword>
<evidence type="ECO:0000256" key="6">
    <source>
        <dbReference type="ARBA" id="ARBA00022741"/>
    </source>
</evidence>